<gene>
    <name evidence="1" type="ORF">BACCAP_00389</name>
</gene>
<reference evidence="1 2" key="2">
    <citation type="submission" date="2007-06" db="EMBL/GenBank/DDBJ databases">
        <title>Draft genome sequence of Pseudoflavonifractor capillosus ATCC 29799.</title>
        <authorList>
            <person name="Sudarsanam P."/>
            <person name="Ley R."/>
            <person name="Guruge J."/>
            <person name="Turnbaugh P.J."/>
            <person name="Mahowald M."/>
            <person name="Liep D."/>
            <person name="Gordon J."/>
        </authorList>
    </citation>
    <scope>NUCLEOTIDE SEQUENCE [LARGE SCALE GENOMIC DNA]</scope>
    <source>
        <strain evidence="1 2">ATCC 29799</strain>
    </source>
</reference>
<dbReference type="Proteomes" id="UP000003639">
    <property type="component" value="Unassembled WGS sequence"/>
</dbReference>
<protein>
    <submittedName>
        <fullName evidence="1">Uncharacterized protein</fullName>
    </submittedName>
</protein>
<dbReference type="AlphaFoldDB" id="A6NQB9"/>
<proteinExistence type="predicted"/>
<accession>A6NQB9</accession>
<organism evidence="1 2">
    <name type="scientific">Pseudoflavonifractor capillosus ATCC 29799</name>
    <dbReference type="NCBI Taxonomy" id="411467"/>
    <lineage>
        <taxon>Bacteria</taxon>
        <taxon>Bacillati</taxon>
        <taxon>Bacillota</taxon>
        <taxon>Clostridia</taxon>
        <taxon>Eubacteriales</taxon>
        <taxon>Oscillospiraceae</taxon>
        <taxon>Pseudoflavonifractor</taxon>
    </lineage>
</organism>
<comment type="caution">
    <text evidence="1">The sequence shown here is derived from an EMBL/GenBank/DDBJ whole genome shotgun (WGS) entry which is preliminary data.</text>
</comment>
<name>A6NQB9_9FIRM</name>
<dbReference type="EMBL" id="AAXG02000004">
    <property type="protein sequence ID" value="EDN01724.1"/>
    <property type="molecule type" value="Genomic_DNA"/>
</dbReference>
<keyword evidence="2" id="KW-1185">Reference proteome</keyword>
<reference evidence="1 2" key="1">
    <citation type="submission" date="2007-04" db="EMBL/GenBank/DDBJ databases">
        <authorList>
            <person name="Fulton L."/>
            <person name="Clifton S."/>
            <person name="Fulton B."/>
            <person name="Xu J."/>
            <person name="Minx P."/>
            <person name="Pepin K.H."/>
            <person name="Johnson M."/>
            <person name="Thiruvilangam P."/>
            <person name="Bhonagiri V."/>
            <person name="Nash W.E."/>
            <person name="Mardis E.R."/>
            <person name="Wilson R.K."/>
        </authorList>
    </citation>
    <scope>NUCLEOTIDE SEQUENCE [LARGE SCALE GENOMIC DNA]</scope>
    <source>
        <strain evidence="1 2">ATCC 29799</strain>
    </source>
</reference>
<evidence type="ECO:0000313" key="2">
    <source>
        <dbReference type="Proteomes" id="UP000003639"/>
    </source>
</evidence>
<evidence type="ECO:0000313" key="1">
    <source>
        <dbReference type="EMBL" id="EDN01724.1"/>
    </source>
</evidence>
<sequence>MNFPVLGRKRLTFGPIWDTIVLYAVTKTAMTEHEYQAIRRTEKDALG</sequence>